<feature type="binding site" evidence="6">
    <location>
        <position position="120"/>
    </location>
    <ligand>
        <name>a divalent metal cation</name>
        <dbReference type="ChEBI" id="CHEBI:60240"/>
        <label>1</label>
    </ligand>
</feature>
<dbReference type="EC" id="3.4.11.18" evidence="6 7"/>
<dbReference type="SUPFAM" id="SSF55920">
    <property type="entry name" value="Creatinase/aminopeptidase"/>
    <property type="match status" value="1"/>
</dbReference>
<dbReference type="GO" id="GO:0004239">
    <property type="term" value="F:initiator methionyl aminopeptidase activity"/>
    <property type="evidence" value="ECO:0007669"/>
    <property type="project" value="UniProtKB-UniRule"/>
</dbReference>
<keyword evidence="2 6" id="KW-0031">Aminopeptidase</keyword>
<dbReference type="PRINTS" id="PR00599">
    <property type="entry name" value="MAPEPTIDASE"/>
</dbReference>
<keyword evidence="3 6" id="KW-0645">Protease</keyword>
<dbReference type="InterPro" id="IPR036005">
    <property type="entry name" value="Creatinase/aminopeptidase-like"/>
</dbReference>
<feature type="binding site" evidence="6">
    <location>
        <position position="251"/>
    </location>
    <ligand>
        <name>a divalent metal cation</name>
        <dbReference type="ChEBI" id="CHEBI:60240"/>
        <label>1</label>
    </ligand>
</feature>
<feature type="domain" description="Peptidase M24" evidence="8">
    <location>
        <begin position="18"/>
        <end position="258"/>
    </location>
</feature>
<evidence type="ECO:0000313" key="9">
    <source>
        <dbReference type="EMBL" id="MBB6052199.1"/>
    </source>
</evidence>
<dbReference type="AlphaFoldDB" id="A0A7W9SUH0"/>
<proteinExistence type="inferred from homology"/>
<dbReference type="CDD" id="cd01086">
    <property type="entry name" value="MetAP1"/>
    <property type="match status" value="1"/>
</dbReference>
<dbReference type="GO" id="GO:0070006">
    <property type="term" value="F:metalloaminopeptidase activity"/>
    <property type="evidence" value="ECO:0007669"/>
    <property type="project" value="UniProtKB-UniRule"/>
</dbReference>
<gene>
    <name evidence="6" type="primary">map</name>
    <name evidence="9" type="ORF">HNQ39_004020</name>
</gene>
<sequence>MGQTVAQKWTVKTPGEIEAMRATGIALAAALRTMRDAIVPGKTTTGELDEIAGEVLKRYGAKSALLGYKPPWTDDIYLHNSCISVGDEVIHGVPNKKRKLREGELVSLDMTAELDGWCADSTISTIVGKKVLPKAKKINQVTREAMYLGIEKAVAGNTMRDVSWAIQNHVEKNGMSVVRELVGHGIGREPHEDGLDVPCFVGSDADKTVIQLGMTFCIEPMVIFGKHEVAHIEEDPWTIVSQDGTIACHWEHTVAVTENGPVILTLPPK</sequence>
<comment type="cofactor">
    <cofactor evidence="6">
        <name>Co(2+)</name>
        <dbReference type="ChEBI" id="CHEBI:48828"/>
    </cofactor>
    <cofactor evidence="6">
        <name>Zn(2+)</name>
        <dbReference type="ChEBI" id="CHEBI:29105"/>
    </cofactor>
    <cofactor evidence="6">
        <name>Mn(2+)</name>
        <dbReference type="ChEBI" id="CHEBI:29035"/>
    </cofactor>
    <cofactor evidence="6">
        <name>Fe(2+)</name>
        <dbReference type="ChEBI" id="CHEBI:29033"/>
    </cofactor>
    <text evidence="6">Binds 2 divalent metal cations per subunit. Has a high-affinity and a low affinity metal-binding site. The true nature of the physiological cofactor is under debate. The enzyme is active with cobalt, zinc, manganese or divalent iron ions. Most likely, methionine aminopeptidases function as mononuclear Fe(2+)-metalloproteases under physiological conditions, and the catalytically relevant metal-binding site has been assigned to the histidine-containing high-affinity site.</text>
</comment>
<evidence type="ECO:0000256" key="4">
    <source>
        <dbReference type="ARBA" id="ARBA00022723"/>
    </source>
</evidence>
<dbReference type="GO" id="GO:0006508">
    <property type="term" value="P:proteolysis"/>
    <property type="evidence" value="ECO:0007669"/>
    <property type="project" value="UniProtKB-KW"/>
</dbReference>
<evidence type="ECO:0000259" key="8">
    <source>
        <dbReference type="Pfam" id="PF00557"/>
    </source>
</evidence>
<dbReference type="GO" id="GO:0046872">
    <property type="term" value="F:metal ion binding"/>
    <property type="evidence" value="ECO:0007669"/>
    <property type="project" value="UniProtKB-UniRule"/>
</dbReference>
<evidence type="ECO:0000256" key="6">
    <source>
        <dbReference type="HAMAP-Rule" id="MF_01974"/>
    </source>
</evidence>
<keyword evidence="5 6" id="KW-0378">Hydrolase</keyword>
<feature type="binding site" evidence="6">
    <location>
        <position position="109"/>
    </location>
    <ligand>
        <name>a divalent metal cation</name>
        <dbReference type="ChEBI" id="CHEBI:60240"/>
        <label>1</label>
    </ligand>
</feature>
<comment type="catalytic activity">
    <reaction evidence="6 7">
        <text>Release of N-terminal amino acids, preferentially methionine, from peptides and arylamides.</text>
        <dbReference type="EC" id="3.4.11.18"/>
    </reaction>
</comment>
<accession>A0A7W9SUH0</accession>
<dbReference type="PANTHER" id="PTHR43330">
    <property type="entry name" value="METHIONINE AMINOPEPTIDASE"/>
    <property type="match status" value="1"/>
</dbReference>
<dbReference type="InterPro" id="IPR000994">
    <property type="entry name" value="Pept_M24"/>
</dbReference>
<feature type="binding site" evidence="6">
    <location>
        <position position="91"/>
    </location>
    <ligand>
        <name>substrate</name>
    </ligand>
</feature>
<dbReference type="RefSeq" id="WP_184200794.1">
    <property type="nucleotide sequence ID" value="NZ_JACHGW010000004.1"/>
</dbReference>
<comment type="similarity">
    <text evidence="6">Belongs to the peptidase M24A family. Methionine aminopeptidase type 1 subfamily.</text>
</comment>
<dbReference type="InterPro" id="IPR001714">
    <property type="entry name" value="Pept_M24_MAP"/>
</dbReference>
<dbReference type="EMBL" id="JACHGW010000004">
    <property type="protein sequence ID" value="MBB6052199.1"/>
    <property type="molecule type" value="Genomic_DNA"/>
</dbReference>
<comment type="caution">
    <text evidence="9">The sequence shown here is derived from an EMBL/GenBank/DDBJ whole genome shotgun (WGS) entry which is preliminary data.</text>
</comment>
<evidence type="ECO:0000256" key="2">
    <source>
        <dbReference type="ARBA" id="ARBA00022438"/>
    </source>
</evidence>
<dbReference type="InterPro" id="IPR002467">
    <property type="entry name" value="Pept_M24A_MAP1"/>
</dbReference>
<evidence type="ECO:0000256" key="3">
    <source>
        <dbReference type="ARBA" id="ARBA00022670"/>
    </source>
</evidence>
<feature type="binding site" evidence="6">
    <location>
        <position position="251"/>
    </location>
    <ligand>
        <name>a divalent metal cation</name>
        <dbReference type="ChEBI" id="CHEBI:60240"/>
        <label>2</label>
        <note>catalytic</note>
    </ligand>
</feature>
<name>A0A7W9SUH0_ARMRO</name>
<evidence type="ECO:0000256" key="5">
    <source>
        <dbReference type="ARBA" id="ARBA00022801"/>
    </source>
</evidence>
<evidence type="ECO:0000256" key="7">
    <source>
        <dbReference type="RuleBase" id="RU003653"/>
    </source>
</evidence>
<comment type="function">
    <text evidence="1 6">Removes the N-terminal methionine from nascent proteins. The N-terminal methionine is often cleaved when the second residue in the primary sequence is small and uncharged (Met-Ala-, Cys, Gly, Pro, Ser, Thr, or Val). Requires deformylation of the N(alpha)-formylated initiator methionine before it can be hydrolyzed.</text>
</comment>
<organism evidence="9 10">
    <name type="scientific">Armatimonas rosea</name>
    <dbReference type="NCBI Taxonomy" id="685828"/>
    <lineage>
        <taxon>Bacteria</taxon>
        <taxon>Bacillati</taxon>
        <taxon>Armatimonadota</taxon>
        <taxon>Armatimonadia</taxon>
        <taxon>Armatimonadales</taxon>
        <taxon>Armatimonadaceae</taxon>
        <taxon>Armatimonas</taxon>
    </lineage>
</organism>
<dbReference type="Gene3D" id="3.90.230.10">
    <property type="entry name" value="Creatinase/methionine aminopeptidase superfamily"/>
    <property type="match status" value="1"/>
</dbReference>
<keyword evidence="10" id="KW-1185">Reference proteome</keyword>
<feature type="binding site" evidence="6">
    <location>
        <position position="191"/>
    </location>
    <ligand>
        <name>substrate</name>
    </ligand>
</feature>
<feature type="binding site" evidence="6">
    <location>
        <position position="120"/>
    </location>
    <ligand>
        <name>a divalent metal cation</name>
        <dbReference type="ChEBI" id="CHEBI:60240"/>
        <label>2</label>
        <note>catalytic</note>
    </ligand>
</feature>
<reference evidence="9 10" key="1">
    <citation type="submission" date="2020-08" db="EMBL/GenBank/DDBJ databases">
        <title>Genomic Encyclopedia of Type Strains, Phase IV (KMG-IV): sequencing the most valuable type-strain genomes for metagenomic binning, comparative biology and taxonomic classification.</title>
        <authorList>
            <person name="Goeker M."/>
        </authorList>
    </citation>
    <scope>NUCLEOTIDE SEQUENCE [LARGE SCALE GENOMIC DNA]</scope>
    <source>
        <strain evidence="9 10">DSM 23562</strain>
    </source>
</reference>
<dbReference type="Proteomes" id="UP000520814">
    <property type="component" value="Unassembled WGS sequence"/>
</dbReference>
<feature type="binding site" evidence="6">
    <location>
        <position position="184"/>
    </location>
    <ligand>
        <name>a divalent metal cation</name>
        <dbReference type="ChEBI" id="CHEBI:60240"/>
        <label>2</label>
        <note>catalytic</note>
    </ligand>
</feature>
<dbReference type="PANTHER" id="PTHR43330:SF27">
    <property type="entry name" value="METHIONINE AMINOPEPTIDASE"/>
    <property type="match status" value="1"/>
</dbReference>
<evidence type="ECO:0000256" key="1">
    <source>
        <dbReference type="ARBA" id="ARBA00002521"/>
    </source>
</evidence>
<feature type="binding site" evidence="6">
    <location>
        <position position="219"/>
    </location>
    <ligand>
        <name>a divalent metal cation</name>
        <dbReference type="ChEBI" id="CHEBI:60240"/>
        <label>2</label>
        <note>catalytic</note>
    </ligand>
</feature>
<dbReference type="GO" id="GO:0005829">
    <property type="term" value="C:cytosol"/>
    <property type="evidence" value="ECO:0007669"/>
    <property type="project" value="TreeGrafter"/>
</dbReference>
<dbReference type="HAMAP" id="MF_01974">
    <property type="entry name" value="MetAP_1"/>
    <property type="match status" value="1"/>
</dbReference>
<evidence type="ECO:0000313" key="10">
    <source>
        <dbReference type="Proteomes" id="UP000520814"/>
    </source>
</evidence>
<dbReference type="NCBIfam" id="TIGR00500">
    <property type="entry name" value="met_pdase_I"/>
    <property type="match status" value="1"/>
</dbReference>
<dbReference type="Pfam" id="PF00557">
    <property type="entry name" value="Peptidase_M24"/>
    <property type="match status" value="1"/>
</dbReference>
<keyword evidence="4 6" id="KW-0479">Metal-binding</keyword>
<comment type="subunit">
    <text evidence="6">Monomer.</text>
</comment>
<protein>
    <recommendedName>
        <fullName evidence="6 7">Methionine aminopeptidase</fullName>
        <shortName evidence="6">MAP</shortName>
        <shortName evidence="6">MetAP</shortName>
        <ecNumber evidence="6 7">3.4.11.18</ecNumber>
    </recommendedName>
    <alternativeName>
        <fullName evidence="6">Peptidase M</fullName>
    </alternativeName>
</protein>